<protein>
    <submittedName>
        <fullName evidence="1">Mobile element protein</fullName>
    </submittedName>
</protein>
<accession>A0A6L2ZRI8</accession>
<gene>
    <name evidence="1" type="ORF">RINTU1_25520</name>
</gene>
<name>A0A6L2ZRI8_9ENTR</name>
<organism evidence="1 2">
    <name type="scientific">Candidatus Regiella insecticola</name>
    <dbReference type="NCBI Taxonomy" id="138073"/>
    <lineage>
        <taxon>Bacteria</taxon>
        <taxon>Pseudomonadati</taxon>
        <taxon>Pseudomonadota</taxon>
        <taxon>Gammaproteobacteria</taxon>
        <taxon>Enterobacterales</taxon>
        <taxon>Enterobacteriaceae</taxon>
        <taxon>aphid secondary symbionts</taxon>
        <taxon>Candidatus Regiella</taxon>
    </lineage>
</organism>
<dbReference type="EMBL" id="BLXO01000005">
    <property type="protein sequence ID" value="GFN46798.1"/>
    <property type="molecule type" value="Genomic_DNA"/>
</dbReference>
<evidence type="ECO:0000313" key="1">
    <source>
        <dbReference type="EMBL" id="GFN46798.1"/>
    </source>
</evidence>
<dbReference type="Proteomes" id="UP000504714">
    <property type="component" value="Unassembled WGS sequence"/>
</dbReference>
<dbReference type="AlphaFoldDB" id="A0A6L2ZRI8"/>
<reference evidence="1 2" key="1">
    <citation type="submission" date="2020-06" db="EMBL/GenBank/DDBJ databases">
        <title>The genome sequence of Candidatus Regiella insecticola strain Tut.</title>
        <authorList>
            <person name="Nikoh N."/>
            <person name="Tsuchida T."/>
            <person name="Koga R."/>
            <person name="Oshima K."/>
            <person name="Hattori M."/>
            <person name="Fukatsu T."/>
        </authorList>
    </citation>
    <scope>NUCLEOTIDE SEQUENCE [LARGE SCALE GENOMIC DNA]</scope>
    <source>
        <strain evidence="1 2">Tut</strain>
    </source>
</reference>
<sequence length="48" mass="5438">MNKEKVLMPKRYNNYPIVFIDSTPPPLASKVVYGWIRKAQGMGVISLS</sequence>
<dbReference type="RefSeq" id="WP_176488375.1">
    <property type="nucleotide sequence ID" value="NZ_BLXO01000005.1"/>
</dbReference>
<comment type="caution">
    <text evidence="1">The sequence shown here is derived from an EMBL/GenBank/DDBJ whole genome shotgun (WGS) entry which is preliminary data.</text>
</comment>
<proteinExistence type="predicted"/>
<evidence type="ECO:0000313" key="2">
    <source>
        <dbReference type="Proteomes" id="UP000504714"/>
    </source>
</evidence>